<keyword evidence="9 13" id="KW-0547">Nucleotide-binding</keyword>
<feature type="binding site" evidence="13 14">
    <location>
        <begin position="19"/>
        <end position="21"/>
    </location>
    <ligand>
        <name>substrate</name>
    </ligand>
</feature>
<dbReference type="SUPFAM" id="SSF53748">
    <property type="entry name" value="Phosphoglycerate kinase"/>
    <property type="match status" value="1"/>
</dbReference>
<dbReference type="HAMAP" id="MF_00145">
    <property type="entry name" value="Phosphoglyc_kinase"/>
    <property type="match status" value="1"/>
</dbReference>
<dbReference type="PRINTS" id="PR00477">
    <property type="entry name" value="PHGLYCKINASE"/>
</dbReference>
<feature type="binding site" evidence="13 15">
    <location>
        <position position="199"/>
    </location>
    <ligand>
        <name>ATP</name>
        <dbReference type="ChEBI" id="CHEBI:30616"/>
    </ligand>
</feature>
<dbReference type="EMBL" id="ACJN02000002">
    <property type="protein sequence ID" value="EFI34648.1"/>
    <property type="molecule type" value="Genomic_DNA"/>
</dbReference>
<dbReference type="PANTHER" id="PTHR11406">
    <property type="entry name" value="PHOSPHOGLYCERATE KINASE"/>
    <property type="match status" value="1"/>
</dbReference>
<evidence type="ECO:0000256" key="9">
    <source>
        <dbReference type="ARBA" id="ARBA00022741"/>
    </source>
</evidence>
<comment type="catalytic activity">
    <reaction evidence="1 13 16">
        <text>(2R)-3-phosphoglycerate + ATP = (2R)-3-phospho-glyceroyl phosphate + ADP</text>
        <dbReference type="Rhea" id="RHEA:14801"/>
        <dbReference type="ChEBI" id="CHEBI:30616"/>
        <dbReference type="ChEBI" id="CHEBI:57604"/>
        <dbReference type="ChEBI" id="CHEBI:58272"/>
        <dbReference type="ChEBI" id="CHEBI:456216"/>
        <dbReference type="EC" id="2.7.2.3"/>
    </reaction>
</comment>
<comment type="pathway">
    <text evidence="2 13">Carbohydrate degradation; glycolysis; pyruvate from D-glyceraldehyde 3-phosphate: step 2/5.</text>
</comment>
<comment type="caution">
    <text evidence="13">Lacks conserved residue(s) required for the propagation of feature annotation.</text>
</comment>
<dbReference type="OrthoDB" id="9808460at2"/>
<feature type="binding site" evidence="14">
    <location>
        <position position="149"/>
    </location>
    <ligand>
        <name>(2R)-3-phosphoglycerate</name>
        <dbReference type="ChEBI" id="CHEBI:58272"/>
    </ligand>
</feature>
<keyword evidence="12 13" id="KW-0324">Glycolysis</keyword>
<dbReference type="CDD" id="cd00318">
    <property type="entry name" value="Phosphoglycerate_kinase"/>
    <property type="match status" value="1"/>
</dbReference>
<evidence type="ECO:0000256" key="7">
    <source>
        <dbReference type="ARBA" id="ARBA00022490"/>
    </source>
</evidence>
<feature type="binding site" evidence="13 15">
    <location>
        <position position="321"/>
    </location>
    <ligand>
        <name>ATP</name>
        <dbReference type="ChEBI" id="CHEBI:30616"/>
    </ligand>
</feature>
<evidence type="ECO:0000256" key="10">
    <source>
        <dbReference type="ARBA" id="ARBA00022777"/>
    </source>
</evidence>
<proteinExistence type="inferred from homology"/>
<dbReference type="GO" id="GO:0006094">
    <property type="term" value="P:gluconeogenesis"/>
    <property type="evidence" value="ECO:0007669"/>
    <property type="project" value="TreeGrafter"/>
</dbReference>
<evidence type="ECO:0000256" key="14">
    <source>
        <dbReference type="PIRSR" id="PIRSR000724-1"/>
    </source>
</evidence>
<evidence type="ECO:0000256" key="12">
    <source>
        <dbReference type="ARBA" id="ARBA00023152"/>
    </source>
</evidence>
<evidence type="ECO:0000313" key="18">
    <source>
        <dbReference type="Proteomes" id="UP000005496"/>
    </source>
</evidence>
<dbReference type="PIRSF" id="PIRSF000724">
    <property type="entry name" value="Pgk"/>
    <property type="match status" value="1"/>
</dbReference>
<dbReference type="FunFam" id="3.40.50.1260:FF:000006">
    <property type="entry name" value="Phosphoglycerate kinase"/>
    <property type="match status" value="1"/>
</dbReference>
<evidence type="ECO:0000256" key="1">
    <source>
        <dbReference type="ARBA" id="ARBA00000642"/>
    </source>
</evidence>
<feature type="binding site" evidence="14">
    <location>
        <position position="34"/>
    </location>
    <ligand>
        <name>(2R)-3-phosphoglycerate</name>
        <dbReference type="ChEBI" id="CHEBI:58272"/>
    </ligand>
</feature>
<sequence length="394" mass="42703">MQFIDDLDVSGKTILMRVDYNVPLKDGRVQDDSRIQASIPTIEYALRQNARIVLCSHLGKPKGQVRSELSLAPAAERLSAILGRDVALAPDCIGEKALEMVRSLEPGQILMLENLRFHPGEEKNDDEFSRELARMGDIYVNDAFGVSHRAHASVVGVTRHAPSCSGGLLLKKEWEYLSKVGDPARPFVLIAGGAKVSSKLGVLENLMHKVDTMLIGGAMANTFIKAQGYSVGTSKVEDDLLDKAREIMQKAIENKVQFYLPVDFMLGEGPDAESAEGVCPFQGIPGHLMALDIGPATCTLFSEVLHKASTVIWNGPMGAFENRPFSQGSRNIAELVSGLKATTMVGGGDTDSLIHELMLQDKFSFISTGGGSFMEFLEGKTLPGFKALEECSSK</sequence>
<feature type="binding site" evidence="14">
    <location>
        <position position="116"/>
    </location>
    <ligand>
        <name>(2R)-3-phosphoglycerate</name>
        <dbReference type="ChEBI" id="CHEBI:58272"/>
    </ligand>
</feature>
<evidence type="ECO:0000256" key="6">
    <source>
        <dbReference type="ARBA" id="ARBA00016471"/>
    </source>
</evidence>
<dbReference type="GO" id="GO:0005829">
    <property type="term" value="C:cytosol"/>
    <property type="evidence" value="ECO:0007669"/>
    <property type="project" value="TreeGrafter"/>
</dbReference>
<keyword evidence="18" id="KW-1185">Reference proteome</keyword>
<feature type="binding site" evidence="13">
    <location>
        <position position="149"/>
    </location>
    <ligand>
        <name>substrate</name>
    </ligand>
</feature>
<comment type="caution">
    <text evidence="17">The sequence shown here is derived from an EMBL/GenBank/DDBJ whole genome shotgun (WGS) entry which is preliminary data.</text>
</comment>
<dbReference type="AlphaFoldDB" id="D6SPH2"/>
<evidence type="ECO:0000256" key="11">
    <source>
        <dbReference type="ARBA" id="ARBA00022840"/>
    </source>
</evidence>
<dbReference type="InterPro" id="IPR015824">
    <property type="entry name" value="Phosphoglycerate_kinase_N"/>
</dbReference>
<dbReference type="GO" id="GO:0004618">
    <property type="term" value="F:phosphoglycerate kinase activity"/>
    <property type="evidence" value="ECO:0007669"/>
    <property type="project" value="UniProtKB-UniRule"/>
</dbReference>
<feature type="binding site" evidence="13 15">
    <location>
        <begin position="347"/>
        <end position="350"/>
    </location>
    <ligand>
        <name>ATP</name>
        <dbReference type="ChEBI" id="CHEBI:30616"/>
    </ligand>
</feature>
<comment type="similarity">
    <text evidence="3 13 16">Belongs to the phosphoglycerate kinase family.</text>
</comment>
<comment type="subcellular location">
    <subcellularLocation>
        <location evidence="13">Cytoplasm</location>
    </subcellularLocation>
</comment>
<evidence type="ECO:0000256" key="2">
    <source>
        <dbReference type="ARBA" id="ARBA00004838"/>
    </source>
</evidence>
<evidence type="ECO:0000256" key="15">
    <source>
        <dbReference type="PIRSR" id="PIRSR000724-2"/>
    </source>
</evidence>
<dbReference type="GO" id="GO:0006096">
    <property type="term" value="P:glycolytic process"/>
    <property type="evidence" value="ECO:0007669"/>
    <property type="project" value="UniProtKB-UniRule"/>
</dbReference>
<comment type="subunit">
    <text evidence="4 13">Monomer.</text>
</comment>
<dbReference type="Pfam" id="PF00162">
    <property type="entry name" value="PGK"/>
    <property type="match status" value="1"/>
</dbReference>
<dbReference type="EC" id="2.7.2.3" evidence="5 13"/>
<evidence type="ECO:0000256" key="16">
    <source>
        <dbReference type="RuleBase" id="RU000532"/>
    </source>
</evidence>
<evidence type="ECO:0000256" key="5">
    <source>
        <dbReference type="ARBA" id="ARBA00013061"/>
    </source>
</evidence>
<evidence type="ECO:0000313" key="17">
    <source>
        <dbReference type="EMBL" id="EFI34648.1"/>
    </source>
</evidence>
<dbReference type="GO" id="GO:0005524">
    <property type="term" value="F:ATP binding"/>
    <property type="evidence" value="ECO:0007669"/>
    <property type="project" value="UniProtKB-KW"/>
</dbReference>
<evidence type="ECO:0000256" key="3">
    <source>
        <dbReference type="ARBA" id="ARBA00008982"/>
    </source>
</evidence>
<keyword evidence="11 13" id="KW-0067">ATP-binding</keyword>
<feature type="binding site" evidence="13">
    <location>
        <position position="116"/>
    </location>
    <ligand>
        <name>substrate</name>
    </ligand>
</feature>
<dbReference type="InterPro" id="IPR001576">
    <property type="entry name" value="Phosphoglycerate_kinase"/>
</dbReference>
<dbReference type="RefSeq" id="WP_008869968.1">
    <property type="nucleotide sequence ID" value="NZ_ACJN02000002.1"/>
</dbReference>
<organism evidence="17 18">
    <name type="scientific">Desulfonatronospira thiodismutans ASO3-1</name>
    <dbReference type="NCBI Taxonomy" id="555779"/>
    <lineage>
        <taxon>Bacteria</taxon>
        <taxon>Pseudomonadati</taxon>
        <taxon>Thermodesulfobacteriota</taxon>
        <taxon>Desulfovibrionia</taxon>
        <taxon>Desulfovibrionales</taxon>
        <taxon>Desulfonatronovibrionaceae</taxon>
        <taxon>Desulfonatronospira</taxon>
    </lineage>
</organism>
<evidence type="ECO:0000256" key="13">
    <source>
        <dbReference type="HAMAP-Rule" id="MF_00145"/>
    </source>
</evidence>
<feature type="binding site" evidence="13 14">
    <location>
        <begin position="57"/>
        <end position="60"/>
    </location>
    <ligand>
        <name>substrate</name>
    </ligand>
</feature>
<name>D6SPH2_9BACT</name>
<evidence type="ECO:0000256" key="8">
    <source>
        <dbReference type="ARBA" id="ARBA00022679"/>
    </source>
</evidence>
<reference evidence="17" key="1">
    <citation type="submission" date="2010-05" db="EMBL/GenBank/DDBJ databases">
        <title>The draft genome of Desulfonatronospira thiodismutans ASO3-1.</title>
        <authorList>
            <consortium name="US DOE Joint Genome Institute (JGI-PGF)"/>
            <person name="Lucas S."/>
            <person name="Copeland A."/>
            <person name="Lapidus A."/>
            <person name="Cheng J.-F."/>
            <person name="Bruce D."/>
            <person name="Goodwin L."/>
            <person name="Pitluck S."/>
            <person name="Chertkov O."/>
            <person name="Brettin T."/>
            <person name="Detter J.C."/>
            <person name="Han C."/>
            <person name="Land M.L."/>
            <person name="Hauser L."/>
            <person name="Kyrpides N."/>
            <person name="Mikhailova N."/>
            <person name="Muyzer G."/>
            <person name="Woyke T."/>
        </authorList>
    </citation>
    <scope>NUCLEOTIDE SEQUENCE [LARGE SCALE GENOMIC DNA]</scope>
    <source>
        <strain evidence="17">ASO3-1</strain>
    </source>
</reference>
<dbReference type="GO" id="GO:0043531">
    <property type="term" value="F:ADP binding"/>
    <property type="evidence" value="ECO:0007669"/>
    <property type="project" value="TreeGrafter"/>
</dbReference>
<dbReference type="eggNOG" id="COG0126">
    <property type="taxonomic scope" value="Bacteria"/>
</dbReference>
<dbReference type="Gene3D" id="3.40.50.1260">
    <property type="entry name" value="Phosphoglycerate kinase, N-terminal domain"/>
    <property type="match status" value="2"/>
</dbReference>
<dbReference type="InterPro" id="IPR036043">
    <property type="entry name" value="Phosphoglycerate_kinase_sf"/>
</dbReference>
<accession>D6SPH2</accession>
<gene>
    <name evidence="13" type="primary">pgk</name>
    <name evidence="17" type="ORF">Dthio_PD2020</name>
</gene>
<evidence type="ECO:0000256" key="4">
    <source>
        <dbReference type="ARBA" id="ARBA00011245"/>
    </source>
</evidence>
<keyword evidence="7 13" id="KW-0963">Cytoplasm</keyword>
<protein>
    <recommendedName>
        <fullName evidence="6 13">Phosphoglycerate kinase</fullName>
        <ecNumber evidence="5 13">2.7.2.3</ecNumber>
    </recommendedName>
</protein>
<dbReference type="UniPathway" id="UPA00109">
    <property type="reaction ID" value="UER00185"/>
</dbReference>
<dbReference type="FunFam" id="3.40.50.1260:FF:000031">
    <property type="entry name" value="Phosphoglycerate kinase 1"/>
    <property type="match status" value="1"/>
</dbReference>
<keyword evidence="8 13" id="KW-0808">Transferase</keyword>
<dbReference type="PANTHER" id="PTHR11406:SF23">
    <property type="entry name" value="PHOSPHOGLYCERATE KINASE 1, CHLOROPLASTIC-RELATED"/>
    <property type="match status" value="1"/>
</dbReference>
<dbReference type="Proteomes" id="UP000005496">
    <property type="component" value="Unassembled WGS sequence"/>
</dbReference>
<feature type="binding site" evidence="13">
    <location>
        <position position="34"/>
    </location>
    <ligand>
        <name>substrate</name>
    </ligand>
</feature>
<keyword evidence="10 13" id="KW-0418">Kinase</keyword>